<dbReference type="OrthoDB" id="676979at2759"/>
<feature type="signal peptide" evidence="12">
    <location>
        <begin position="1"/>
        <end position="26"/>
    </location>
</feature>
<evidence type="ECO:0000256" key="3">
    <source>
        <dbReference type="ARBA" id="ARBA00022614"/>
    </source>
</evidence>
<evidence type="ECO:0000256" key="12">
    <source>
        <dbReference type="SAM" id="SignalP"/>
    </source>
</evidence>
<dbReference type="SUPFAM" id="SSF56112">
    <property type="entry name" value="Protein kinase-like (PK-like)"/>
    <property type="match status" value="1"/>
</dbReference>
<keyword evidence="6" id="KW-0677">Repeat</keyword>
<reference evidence="15" key="1">
    <citation type="journal article" date="2019" name="Nat. Commun.">
        <title>The genome of broomcorn millet.</title>
        <authorList>
            <person name="Zou C."/>
            <person name="Miki D."/>
            <person name="Li D."/>
            <person name="Tang Q."/>
            <person name="Xiao L."/>
            <person name="Rajput S."/>
            <person name="Deng P."/>
            <person name="Jia W."/>
            <person name="Huang R."/>
            <person name="Zhang M."/>
            <person name="Sun Y."/>
            <person name="Hu J."/>
            <person name="Fu X."/>
            <person name="Schnable P.S."/>
            <person name="Li F."/>
            <person name="Zhang H."/>
            <person name="Feng B."/>
            <person name="Zhu X."/>
            <person name="Liu R."/>
            <person name="Schnable J.C."/>
            <person name="Zhu J.-K."/>
            <person name="Zhang H."/>
        </authorList>
    </citation>
    <scope>NUCLEOTIDE SEQUENCE [LARGE SCALE GENOMIC DNA]</scope>
</reference>
<dbReference type="InterPro" id="IPR013210">
    <property type="entry name" value="LRR_N_plant-typ"/>
</dbReference>
<dbReference type="FunFam" id="1.10.510.10:FF:000714">
    <property type="entry name" value="Kinase family with leucine-rich repeat domain-containing protein"/>
    <property type="match status" value="1"/>
</dbReference>
<proteinExistence type="inferred from homology"/>
<evidence type="ECO:0000256" key="4">
    <source>
        <dbReference type="ARBA" id="ARBA00022692"/>
    </source>
</evidence>
<dbReference type="PANTHER" id="PTHR48056:SF29">
    <property type="entry name" value="RECEPTOR-LIKE PROTEIN KINASE HSL1"/>
    <property type="match status" value="1"/>
</dbReference>
<feature type="compositionally biased region" description="Basic and acidic residues" evidence="11">
    <location>
        <begin position="836"/>
        <end position="847"/>
    </location>
</feature>
<evidence type="ECO:0000256" key="11">
    <source>
        <dbReference type="SAM" id="MobiDB-lite"/>
    </source>
</evidence>
<dbReference type="GO" id="GO:0004672">
    <property type="term" value="F:protein kinase activity"/>
    <property type="evidence" value="ECO:0007669"/>
    <property type="project" value="InterPro"/>
</dbReference>
<dbReference type="STRING" id="4540.A0A3L6SXE4"/>
<keyword evidence="10" id="KW-0325">Glycoprotein</keyword>
<dbReference type="InterPro" id="IPR050647">
    <property type="entry name" value="Plant_LRR-RLKs"/>
</dbReference>
<dbReference type="SMART" id="SM00369">
    <property type="entry name" value="LRR_TYP"/>
    <property type="match status" value="4"/>
</dbReference>
<keyword evidence="3" id="KW-0433">Leucine-rich repeat</keyword>
<protein>
    <submittedName>
        <fullName evidence="14">Leucine-rich repeat receptor-like protein kinase PXL2</fullName>
    </submittedName>
</protein>
<dbReference type="SUPFAM" id="SSF52058">
    <property type="entry name" value="L domain-like"/>
    <property type="match status" value="3"/>
</dbReference>
<evidence type="ECO:0000256" key="5">
    <source>
        <dbReference type="ARBA" id="ARBA00022729"/>
    </source>
</evidence>
<dbReference type="Pfam" id="PF00560">
    <property type="entry name" value="LRR_1"/>
    <property type="match status" value="3"/>
</dbReference>
<keyword evidence="8" id="KW-0472">Membrane</keyword>
<feature type="region of interest" description="Disordered" evidence="11">
    <location>
        <begin position="836"/>
        <end position="857"/>
    </location>
</feature>
<dbReference type="InterPro" id="IPR011009">
    <property type="entry name" value="Kinase-like_dom_sf"/>
</dbReference>
<comment type="subcellular location">
    <subcellularLocation>
        <location evidence="1">Membrane</location>
        <topology evidence="1">Single-pass membrane protein</topology>
    </subcellularLocation>
</comment>
<dbReference type="CDD" id="cd14066">
    <property type="entry name" value="STKc_IRAK"/>
    <property type="match status" value="1"/>
</dbReference>
<dbReference type="Pfam" id="PF08263">
    <property type="entry name" value="LRRNT_2"/>
    <property type="match status" value="1"/>
</dbReference>
<dbReference type="FunFam" id="3.80.10.10:FF:000095">
    <property type="entry name" value="LRR receptor-like serine/threonine-protein kinase GSO1"/>
    <property type="match status" value="1"/>
</dbReference>
<dbReference type="InterPro" id="IPR003591">
    <property type="entry name" value="Leu-rich_rpt_typical-subtyp"/>
</dbReference>
<dbReference type="AlphaFoldDB" id="A0A3L6SXE4"/>
<dbReference type="GO" id="GO:0016020">
    <property type="term" value="C:membrane"/>
    <property type="evidence" value="ECO:0007669"/>
    <property type="project" value="UniProtKB-SubCell"/>
</dbReference>
<evidence type="ECO:0000256" key="8">
    <source>
        <dbReference type="ARBA" id="ARBA00023136"/>
    </source>
</evidence>
<evidence type="ECO:0000256" key="2">
    <source>
        <dbReference type="ARBA" id="ARBA00008684"/>
    </source>
</evidence>
<dbReference type="Pfam" id="PF13855">
    <property type="entry name" value="LRR_8"/>
    <property type="match status" value="2"/>
</dbReference>
<organism evidence="14 15">
    <name type="scientific">Panicum miliaceum</name>
    <name type="common">Proso millet</name>
    <name type="synonym">Broomcorn millet</name>
    <dbReference type="NCBI Taxonomy" id="4540"/>
    <lineage>
        <taxon>Eukaryota</taxon>
        <taxon>Viridiplantae</taxon>
        <taxon>Streptophyta</taxon>
        <taxon>Embryophyta</taxon>
        <taxon>Tracheophyta</taxon>
        <taxon>Spermatophyta</taxon>
        <taxon>Magnoliopsida</taxon>
        <taxon>Liliopsida</taxon>
        <taxon>Poales</taxon>
        <taxon>Poaceae</taxon>
        <taxon>PACMAD clade</taxon>
        <taxon>Panicoideae</taxon>
        <taxon>Panicodae</taxon>
        <taxon>Paniceae</taxon>
        <taxon>Panicinae</taxon>
        <taxon>Panicum</taxon>
        <taxon>Panicum sect. Panicum</taxon>
    </lineage>
</organism>
<dbReference type="InterPro" id="IPR001611">
    <property type="entry name" value="Leu-rich_rpt"/>
</dbReference>
<dbReference type="Gene3D" id="3.80.10.10">
    <property type="entry name" value="Ribonuclease Inhibitor"/>
    <property type="match status" value="3"/>
</dbReference>
<evidence type="ECO:0000256" key="1">
    <source>
        <dbReference type="ARBA" id="ARBA00004167"/>
    </source>
</evidence>
<dbReference type="GO" id="GO:0033612">
    <property type="term" value="F:receptor serine/threonine kinase binding"/>
    <property type="evidence" value="ECO:0007669"/>
    <property type="project" value="TreeGrafter"/>
</dbReference>
<comment type="caution">
    <text evidence="14">The sequence shown here is derived from an EMBL/GenBank/DDBJ whole genome shotgun (WGS) entry which is preliminary data.</text>
</comment>
<evidence type="ECO:0000256" key="9">
    <source>
        <dbReference type="ARBA" id="ARBA00023170"/>
    </source>
</evidence>
<keyword evidence="4" id="KW-0812">Transmembrane</keyword>
<keyword evidence="15" id="KW-1185">Reference proteome</keyword>
<accession>A0A3L6SXE4</accession>
<evidence type="ECO:0000256" key="10">
    <source>
        <dbReference type="ARBA" id="ARBA00023180"/>
    </source>
</evidence>
<evidence type="ECO:0000313" key="14">
    <source>
        <dbReference type="EMBL" id="RLN28078.1"/>
    </source>
</evidence>
<name>A0A3L6SXE4_PANMI</name>
<dbReference type="SMART" id="SM00220">
    <property type="entry name" value="S_TKc"/>
    <property type="match status" value="1"/>
</dbReference>
<dbReference type="Proteomes" id="UP000275267">
    <property type="component" value="Unassembled WGS sequence"/>
</dbReference>
<keyword evidence="7" id="KW-1133">Transmembrane helix</keyword>
<evidence type="ECO:0000259" key="13">
    <source>
        <dbReference type="PROSITE" id="PS50011"/>
    </source>
</evidence>
<gene>
    <name evidence="14" type="ORF">C2845_PM05G07270</name>
</gene>
<dbReference type="InterPro" id="IPR008271">
    <property type="entry name" value="Ser/Thr_kinase_AS"/>
</dbReference>
<evidence type="ECO:0000256" key="6">
    <source>
        <dbReference type="ARBA" id="ARBA00022737"/>
    </source>
</evidence>
<feature type="domain" description="Protein kinase" evidence="13">
    <location>
        <begin position="539"/>
        <end position="830"/>
    </location>
</feature>
<dbReference type="PROSITE" id="PS50011">
    <property type="entry name" value="PROTEIN_KINASE_DOM"/>
    <property type="match status" value="1"/>
</dbReference>
<dbReference type="FunFam" id="3.80.10.10:FF:000041">
    <property type="entry name" value="LRR receptor-like serine/threonine-protein kinase ERECTA"/>
    <property type="match status" value="1"/>
</dbReference>
<dbReference type="PANTHER" id="PTHR48056">
    <property type="entry name" value="LRR RECEPTOR-LIKE SERINE/THREONINE-PROTEIN KINASE-RELATED"/>
    <property type="match status" value="1"/>
</dbReference>
<sequence length="857" mass="92774">MATPRRACAGLLALVLPCFLLHGAAVQPVGEAQLLLQIKRAWGDLPALAAWDDGAGAHCAWPYVRCDPGGRVTELDLASLDARGPIPDAVGGLSSLTHLDVSNNYLVGGFSTALYRCASLRYLNVSQNYLSGELPADIGHGLGKNLTVLDINGNEFNGTIPPSLSSLRSLRYLSMSSNHFAGTIPAELGELTNLRTLYLAGNMFDTGRLPASFKNLTKLTALWVEQCNLVGDFPSYVVGMPELQILDLAGNAFTGSIPAGIWSLKKLKLMSVYMNNLTGDMVVDDFSAMSLTAIDVSDNKLTGIIPEGFGLLENLTVLSLFGNNFSGEIPVSIGRLPSLETLRLYSNRFSGTLPPELGKHSQGLIRVEADDNELTGTIPEGLFDEGQFRSLTASRNRLNGSIPAGLANCTTLSYLELDDNQLSGEVPEPLWTATQLGLVLLQNNRLTGSLPRTMYINLETLHIGNNQFGGSIPAVAVSLKRFNAENNQFSGEIPGNLGNGMPQLLALNLTRRRLAKEDDWKITPFQALDFKDAAIPHGLKEENLVGHGGSGRVYRVTYTNRYNGSTGVVTVKQIQSSGALDKKLEREFESKAGILGNIRHNNIVKLLCCLSGAESKLLVYEYMDNGSLDMWLHGHALRTGHAMVRIRSLGRVPLDWPTRLGVAIGAAQGLCYMHHECSPPIVHRDIKTSNILLDSEFRAKVADFGLARLLVQAGAPETMSVIAGSIGYIAPECAYTRKVNEKMDVYSFGVVLLELTTGKEAGDGGEHGCLAEWARHHYRSGASITDTIDKCIKYAGYHGEIETVFRLGVTCTGNSPSSRPTMKDVLQILLKCSEQTHQKSETGHSPEYEAAPLVLPQ</sequence>
<keyword evidence="9" id="KW-0675">Receptor</keyword>
<dbReference type="EMBL" id="PQIB02000003">
    <property type="protein sequence ID" value="RLN28078.1"/>
    <property type="molecule type" value="Genomic_DNA"/>
</dbReference>
<comment type="similarity">
    <text evidence="2">Belongs to the protein kinase superfamily. Ser/Thr protein kinase family.</text>
</comment>
<dbReference type="InterPro" id="IPR001245">
    <property type="entry name" value="Ser-Thr/Tyr_kinase_cat_dom"/>
</dbReference>
<keyword evidence="5 12" id="KW-0732">Signal</keyword>
<evidence type="ECO:0000256" key="7">
    <source>
        <dbReference type="ARBA" id="ARBA00022989"/>
    </source>
</evidence>
<dbReference type="Gene3D" id="1.10.510.10">
    <property type="entry name" value="Transferase(Phosphotransferase) domain 1"/>
    <property type="match status" value="1"/>
</dbReference>
<dbReference type="Gene3D" id="3.30.200.20">
    <property type="entry name" value="Phosphorylase Kinase, domain 1"/>
    <property type="match status" value="1"/>
</dbReference>
<evidence type="ECO:0000313" key="15">
    <source>
        <dbReference type="Proteomes" id="UP000275267"/>
    </source>
</evidence>
<dbReference type="InterPro" id="IPR000719">
    <property type="entry name" value="Prot_kinase_dom"/>
</dbReference>
<dbReference type="Pfam" id="PF07714">
    <property type="entry name" value="PK_Tyr_Ser-Thr"/>
    <property type="match status" value="1"/>
</dbReference>
<dbReference type="PROSITE" id="PS00108">
    <property type="entry name" value="PROTEIN_KINASE_ST"/>
    <property type="match status" value="1"/>
</dbReference>
<feature type="chain" id="PRO_5018129168" evidence="12">
    <location>
        <begin position="27"/>
        <end position="857"/>
    </location>
</feature>
<dbReference type="GO" id="GO:0005524">
    <property type="term" value="F:ATP binding"/>
    <property type="evidence" value="ECO:0007669"/>
    <property type="project" value="InterPro"/>
</dbReference>
<dbReference type="InterPro" id="IPR032675">
    <property type="entry name" value="LRR_dom_sf"/>
</dbReference>